<evidence type="ECO:0000313" key="2">
    <source>
        <dbReference type="EMBL" id="ALC82830.1"/>
    </source>
</evidence>
<sequence length="72" mass="8562">MGKFSQKLLKYWLSIPRWFKVFILSSFTICFIWILFVKGINTLLDFRLDLAELIIFAIAAAVVLYIFNRKKE</sequence>
<dbReference type="Proteomes" id="UP000067625">
    <property type="component" value="Chromosome"/>
</dbReference>
<protein>
    <submittedName>
        <fullName evidence="2">Uncharacterized protein</fullName>
    </submittedName>
</protein>
<proteinExistence type="predicted"/>
<reference evidence="2 3" key="2">
    <citation type="journal article" date="2016" name="Int. J. Syst. Evol. Microbiol.">
        <title>Bacillus gobiensis sp. nov., isolated from a soil sample.</title>
        <authorList>
            <person name="Liu B."/>
            <person name="Liu G.H."/>
            <person name="Cetin S."/>
            <person name="Schumann P."/>
            <person name="Pan Z.Z."/>
            <person name="Chen Q.Q."/>
        </authorList>
    </citation>
    <scope>NUCLEOTIDE SEQUENCE [LARGE SCALE GENOMIC DNA]</scope>
    <source>
        <strain evidence="2 3">FJAT-4402</strain>
    </source>
</reference>
<keyword evidence="1" id="KW-0472">Membrane</keyword>
<gene>
    <name evidence="2" type="ORF">AM592_15465</name>
</gene>
<accession>A0A0M4FVY8</accession>
<feature type="transmembrane region" description="Helical" evidence="1">
    <location>
        <begin position="21"/>
        <end position="44"/>
    </location>
</feature>
<evidence type="ECO:0000313" key="3">
    <source>
        <dbReference type="Proteomes" id="UP000067625"/>
    </source>
</evidence>
<keyword evidence="3" id="KW-1185">Reference proteome</keyword>
<keyword evidence="1" id="KW-0812">Transmembrane</keyword>
<name>A0A0M4FVY8_9BACI</name>
<reference evidence="3" key="1">
    <citation type="submission" date="2015-08" db="EMBL/GenBank/DDBJ databases">
        <title>Genome sequencing project for genomic taxonomy and phylogenomics of Bacillus-like bacteria.</title>
        <authorList>
            <person name="Liu B."/>
            <person name="Wang J."/>
            <person name="Zhu Y."/>
            <person name="Liu G."/>
            <person name="Chen Q."/>
            <person name="Chen Z."/>
            <person name="Lan J."/>
            <person name="Che J."/>
            <person name="Ge C."/>
            <person name="Shi H."/>
            <person name="Pan Z."/>
            <person name="Liu X."/>
        </authorList>
    </citation>
    <scope>NUCLEOTIDE SEQUENCE [LARGE SCALE GENOMIC DNA]</scope>
    <source>
        <strain evidence="3">FJAT-4402</strain>
    </source>
</reference>
<evidence type="ECO:0000256" key="1">
    <source>
        <dbReference type="SAM" id="Phobius"/>
    </source>
</evidence>
<feature type="transmembrane region" description="Helical" evidence="1">
    <location>
        <begin position="50"/>
        <end position="67"/>
    </location>
</feature>
<dbReference type="STRING" id="1441095.AM592_15465"/>
<organism evidence="2 3">
    <name type="scientific">Bacillus gobiensis</name>
    <dbReference type="NCBI Taxonomy" id="1441095"/>
    <lineage>
        <taxon>Bacteria</taxon>
        <taxon>Bacillati</taxon>
        <taxon>Bacillota</taxon>
        <taxon>Bacilli</taxon>
        <taxon>Bacillales</taxon>
        <taxon>Bacillaceae</taxon>
        <taxon>Bacillus</taxon>
    </lineage>
</organism>
<dbReference type="PATRIC" id="fig|1441095.3.peg.3410"/>
<dbReference type="EMBL" id="CP012600">
    <property type="protein sequence ID" value="ALC82830.1"/>
    <property type="molecule type" value="Genomic_DNA"/>
</dbReference>
<keyword evidence="1" id="KW-1133">Transmembrane helix</keyword>
<dbReference type="AlphaFoldDB" id="A0A0M4FVY8"/>